<proteinExistence type="predicted"/>
<dbReference type="Proteomes" id="UP000805649">
    <property type="component" value="Unassembled WGS sequence"/>
</dbReference>
<evidence type="ECO:0000313" key="2">
    <source>
        <dbReference type="Proteomes" id="UP000805649"/>
    </source>
</evidence>
<keyword evidence="2" id="KW-1185">Reference proteome</keyword>
<organism evidence="1 2">
    <name type="scientific">Colletotrichum truncatum</name>
    <name type="common">Anthracnose fungus</name>
    <name type="synonym">Colletotrichum capsici</name>
    <dbReference type="NCBI Taxonomy" id="5467"/>
    <lineage>
        <taxon>Eukaryota</taxon>
        <taxon>Fungi</taxon>
        <taxon>Dikarya</taxon>
        <taxon>Ascomycota</taxon>
        <taxon>Pezizomycotina</taxon>
        <taxon>Sordariomycetes</taxon>
        <taxon>Hypocreomycetidae</taxon>
        <taxon>Glomerellales</taxon>
        <taxon>Glomerellaceae</taxon>
        <taxon>Colletotrichum</taxon>
        <taxon>Colletotrichum truncatum species complex</taxon>
    </lineage>
</organism>
<dbReference type="EMBL" id="VUJX02000002">
    <property type="protein sequence ID" value="KAL0941862.1"/>
    <property type="molecule type" value="Genomic_DNA"/>
</dbReference>
<sequence>MSAISAARITHTALRSPLQRSALSTTSHSRSATAGPRKNTNGNKPEDIEIPAFSIRHVTSSPRGRFWLMSGFCVLATIEGYGWYNFGPKILRWEKTDEEK</sequence>
<reference evidence="1 2" key="1">
    <citation type="journal article" date="2020" name="Phytopathology">
        <title>Genome Sequence Resources of Colletotrichum truncatum, C. plurivorum, C. musicola, and C. sojae: Four Species Pathogenic to Soybean (Glycine max).</title>
        <authorList>
            <person name="Rogerio F."/>
            <person name="Boufleur T.R."/>
            <person name="Ciampi-Guillardi M."/>
            <person name="Sukno S.A."/>
            <person name="Thon M.R."/>
            <person name="Massola Junior N.S."/>
            <person name="Baroncelli R."/>
        </authorList>
    </citation>
    <scope>NUCLEOTIDE SEQUENCE [LARGE SCALE GENOMIC DNA]</scope>
    <source>
        <strain evidence="1 2">CMES1059</strain>
    </source>
</reference>
<protein>
    <submittedName>
        <fullName evidence="1">Uncharacterized protein</fullName>
    </submittedName>
</protein>
<gene>
    <name evidence="1" type="ORF">CTRU02_204625</name>
</gene>
<accession>A0ACC3ZCL3</accession>
<comment type="caution">
    <text evidence="1">The sequence shown here is derived from an EMBL/GenBank/DDBJ whole genome shotgun (WGS) entry which is preliminary data.</text>
</comment>
<evidence type="ECO:0000313" key="1">
    <source>
        <dbReference type="EMBL" id="KAL0941862.1"/>
    </source>
</evidence>
<name>A0ACC3ZCL3_COLTU</name>